<sequence>MPFFAYVVEQQAYHSGPIAWGKFPLLFPLLALLAGVGVSNYLDRPVGNTSLVAATICLSLVFVTHALRGRYFWLKVPGTILLLVAVFLGGFWRAGETYVVKDARFFASQYEEGTFVGGRIKRIRPGENSLRAEVDVVYLYKDSTNLPVKGRLLLYLPPDIKSASVRAGDRVVFRGRLDTLRGPLNPGSFDGKAYWATQGIYHRIYLRDAGDWRHIRVAGWGVAARAEKVRRAWFKSFQHYLTGDELAVAAALIIGQKDLLTTDIRSAYSDTGAMHVLAVSGLHVGIIFLIVQLLFKFTPLRTNRYGRIVETLITIAAIWLFAFVSGLSPSVQRAAIMFTVVASGRIVLRDSYLINTLAAAALIMLWWEPDQIMQVGFQLSFMALVGIVWFAGPLQRWLPGRGRVVKTIKSGVAASVGAQLGTLPVGLYVFRSFPLYFVLSGSAVVIFAYLAMCVGVLHGVLYAIAGFSWATEVTGWLLGRVVETQNAFIYFFSRLPGGVYELRSFPLLSSLLVALGLVALAAAVHYRRWMAWMLSVLLFVGAGFYARSRVPGDGRAATLTVYHLRGKSLVDYRTASASVAVGDEVDPLDLNFNVAPNRKMLGYDSVALTAIDTSATFQFGKLNWVVLDKERTTSGPAMSPGTNHLLVRNGFRPKDFPTDDLPVELQIIVDGSNPAYLNDDWQAFAEQRGLAVWITGVRGAYVWFE</sequence>
<dbReference type="Pfam" id="PF03772">
    <property type="entry name" value="Competence"/>
    <property type="match status" value="1"/>
</dbReference>
<evidence type="ECO:0000256" key="6">
    <source>
        <dbReference type="SAM" id="Phobius"/>
    </source>
</evidence>
<keyword evidence="10" id="KW-1185">Reference proteome</keyword>
<dbReference type="PANTHER" id="PTHR30619:SF1">
    <property type="entry name" value="RECOMBINATION PROTEIN 2"/>
    <property type="match status" value="1"/>
</dbReference>
<feature type="transmembrane region" description="Helical" evidence="6">
    <location>
        <begin position="73"/>
        <end position="92"/>
    </location>
</feature>
<feature type="transmembrane region" description="Helical" evidence="6">
    <location>
        <begin position="437"/>
        <end position="464"/>
    </location>
</feature>
<dbReference type="PANTHER" id="PTHR30619">
    <property type="entry name" value="DNA INTERNALIZATION/COMPETENCE PROTEIN COMEC/REC2"/>
    <property type="match status" value="1"/>
</dbReference>
<comment type="subcellular location">
    <subcellularLocation>
        <location evidence="1">Cell membrane</location>
        <topology evidence="1">Multi-pass membrane protein</topology>
    </subcellularLocation>
</comment>
<dbReference type="InterPro" id="IPR004477">
    <property type="entry name" value="ComEC_N"/>
</dbReference>
<evidence type="ECO:0000256" key="1">
    <source>
        <dbReference type="ARBA" id="ARBA00004651"/>
    </source>
</evidence>
<dbReference type="Proteomes" id="UP000770785">
    <property type="component" value="Unassembled WGS sequence"/>
</dbReference>
<keyword evidence="3 6" id="KW-0812">Transmembrane</keyword>
<protein>
    <submittedName>
        <fullName evidence="9">Competence protein ComEC</fullName>
    </submittedName>
</protein>
<proteinExistence type="predicted"/>
<feature type="domain" description="ComEC/Rec2-related protein" evidence="7">
    <location>
        <begin position="252"/>
        <end position="522"/>
    </location>
</feature>
<dbReference type="EMBL" id="JAATJH010000005">
    <property type="protein sequence ID" value="NJC27532.1"/>
    <property type="molecule type" value="Genomic_DNA"/>
</dbReference>
<evidence type="ECO:0000313" key="10">
    <source>
        <dbReference type="Proteomes" id="UP000770785"/>
    </source>
</evidence>
<feature type="transmembrane region" description="Helical" evidence="6">
    <location>
        <begin position="410"/>
        <end position="430"/>
    </location>
</feature>
<feature type="transmembrane region" description="Helical" evidence="6">
    <location>
        <begin position="379"/>
        <end position="398"/>
    </location>
</feature>
<evidence type="ECO:0000256" key="2">
    <source>
        <dbReference type="ARBA" id="ARBA00022475"/>
    </source>
</evidence>
<evidence type="ECO:0000256" key="5">
    <source>
        <dbReference type="ARBA" id="ARBA00023136"/>
    </source>
</evidence>
<feature type="transmembrane region" description="Helical" evidence="6">
    <location>
        <begin position="274"/>
        <end position="295"/>
    </location>
</feature>
<reference evidence="9 10" key="1">
    <citation type="submission" date="2020-03" db="EMBL/GenBank/DDBJ databases">
        <title>Genomic Encyclopedia of Type Strains, Phase IV (KMG-IV): sequencing the most valuable type-strain genomes for metagenomic binning, comparative biology and taxonomic classification.</title>
        <authorList>
            <person name="Goeker M."/>
        </authorList>
    </citation>
    <scope>NUCLEOTIDE SEQUENCE [LARGE SCALE GENOMIC DNA]</scope>
    <source>
        <strain evidence="9 10">DSM 105096</strain>
    </source>
</reference>
<feature type="domain" description="DUF4131" evidence="8">
    <location>
        <begin position="51"/>
        <end position="209"/>
    </location>
</feature>
<evidence type="ECO:0000256" key="4">
    <source>
        <dbReference type="ARBA" id="ARBA00022989"/>
    </source>
</evidence>
<dbReference type="InterPro" id="IPR052159">
    <property type="entry name" value="Competence_DNA_uptake"/>
</dbReference>
<feature type="transmembrane region" description="Helical" evidence="6">
    <location>
        <begin position="505"/>
        <end position="523"/>
    </location>
</feature>
<keyword evidence="2" id="KW-1003">Cell membrane</keyword>
<evidence type="ECO:0000259" key="8">
    <source>
        <dbReference type="Pfam" id="PF13567"/>
    </source>
</evidence>
<feature type="transmembrane region" description="Helical" evidence="6">
    <location>
        <begin position="23"/>
        <end position="42"/>
    </location>
</feature>
<gene>
    <name evidence="9" type="ORF">GGR27_003049</name>
</gene>
<dbReference type="NCBIfam" id="TIGR00360">
    <property type="entry name" value="ComEC_N-term"/>
    <property type="match status" value="1"/>
</dbReference>
<feature type="transmembrane region" description="Helical" evidence="6">
    <location>
        <begin position="529"/>
        <end position="546"/>
    </location>
</feature>
<feature type="transmembrane region" description="Helical" evidence="6">
    <location>
        <begin position="307"/>
        <end position="326"/>
    </location>
</feature>
<accession>A0ABX0XEA0</accession>
<evidence type="ECO:0000313" key="9">
    <source>
        <dbReference type="EMBL" id="NJC27532.1"/>
    </source>
</evidence>
<evidence type="ECO:0000256" key="3">
    <source>
        <dbReference type="ARBA" id="ARBA00022692"/>
    </source>
</evidence>
<name>A0ABX0XEA0_9BACT</name>
<feature type="transmembrane region" description="Helical" evidence="6">
    <location>
        <begin position="49"/>
        <end position="67"/>
    </location>
</feature>
<evidence type="ECO:0000259" key="7">
    <source>
        <dbReference type="Pfam" id="PF03772"/>
    </source>
</evidence>
<organism evidence="9 10">
    <name type="scientific">Neolewinella antarctica</name>
    <dbReference type="NCBI Taxonomy" id="442734"/>
    <lineage>
        <taxon>Bacteria</taxon>
        <taxon>Pseudomonadati</taxon>
        <taxon>Bacteroidota</taxon>
        <taxon>Saprospiria</taxon>
        <taxon>Saprospirales</taxon>
        <taxon>Lewinellaceae</taxon>
        <taxon>Neolewinella</taxon>
    </lineage>
</organism>
<feature type="transmembrane region" description="Helical" evidence="6">
    <location>
        <begin position="346"/>
        <end position="367"/>
    </location>
</feature>
<dbReference type="Pfam" id="PF13567">
    <property type="entry name" value="DUF4131"/>
    <property type="match status" value="1"/>
</dbReference>
<keyword evidence="4 6" id="KW-1133">Transmembrane helix</keyword>
<dbReference type="InterPro" id="IPR025405">
    <property type="entry name" value="DUF4131"/>
</dbReference>
<dbReference type="RefSeq" id="WP_168038718.1">
    <property type="nucleotide sequence ID" value="NZ_JAATJH010000005.1"/>
</dbReference>
<keyword evidence="5 6" id="KW-0472">Membrane</keyword>
<comment type="caution">
    <text evidence="9">The sequence shown here is derived from an EMBL/GenBank/DDBJ whole genome shotgun (WGS) entry which is preliminary data.</text>
</comment>